<keyword evidence="1" id="KW-0812">Transmembrane</keyword>
<protein>
    <submittedName>
        <fullName evidence="2">Uncharacterized protein</fullName>
    </submittedName>
</protein>
<dbReference type="Proteomes" id="UP000635477">
    <property type="component" value="Unassembled WGS sequence"/>
</dbReference>
<gene>
    <name evidence="2" type="ORF">FZEAL_10438</name>
</gene>
<proteinExistence type="predicted"/>
<keyword evidence="1" id="KW-1133">Transmembrane helix</keyword>
<organism evidence="2 3">
    <name type="scientific">Fusarium zealandicum</name>
    <dbReference type="NCBI Taxonomy" id="1053134"/>
    <lineage>
        <taxon>Eukaryota</taxon>
        <taxon>Fungi</taxon>
        <taxon>Dikarya</taxon>
        <taxon>Ascomycota</taxon>
        <taxon>Pezizomycotina</taxon>
        <taxon>Sordariomycetes</taxon>
        <taxon>Hypocreomycetidae</taxon>
        <taxon>Hypocreales</taxon>
        <taxon>Nectriaceae</taxon>
        <taxon>Fusarium</taxon>
        <taxon>Fusarium staphyleae species complex</taxon>
    </lineage>
</organism>
<accession>A0A8H4U1R7</accession>
<dbReference type="AlphaFoldDB" id="A0A8H4U1R7"/>
<comment type="caution">
    <text evidence="2">The sequence shown here is derived from an EMBL/GenBank/DDBJ whole genome shotgun (WGS) entry which is preliminary data.</text>
</comment>
<dbReference type="OrthoDB" id="5352400at2759"/>
<evidence type="ECO:0000256" key="1">
    <source>
        <dbReference type="SAM" id="Phobius"/>
    </source>
</evidence>
<name>A0A8H4U1R7_9HYPO</name>
<dbReference type="EMBL" id="JABEYC010001185">
    <property type="protein sequence ID" value="KAF4968047.1"/>
    <property type="molecule type" value="Genomic_DNA"/>
</dbReference>
<feature type="transmembrane region" description="Helical" evidence="1">
    <location>
        <begin position="188"/>
        <end position="209"/>
    </location>
</feature>
<feature type="transmembrane region" description="Helical" evidence="1">
    <location>
        <begin position="97"/>
        <end position="118"/>
    </location>
</feature>
<sequence>MKLPSFKRAPKESESGPRSYRIVHRKWPGVPRRAIWWLMLLELIGLVPILVIFGLSQPDLYRSDMWEIGWQNKLNSNPAIILYAYANHRPLPKIALVWTRTLTDFNVAISVISLFFLLSKLTAFIMKVWYPILATFINVSLVALYTVSVYGQIGPDYVDERYPAPAAWYFRQGCGLAKRYGKYKSCQIAQASLGVTFYMLMLYLLNLGFTMYTMWPNEINDMPDEDEQDEFAVPESKEGGMWEMQGMRSPGNFQATPFTPRTQAFHTLDRQLPLRNQHSRYV</sequence>
<evidence type="ECO:0000313" key="3">
    <source>
        <dbReference type="Proteomes" id="UP000635477"/>
    </source>
</evidence>
<reference evidence="2" key="2">
    <citation type="submission" date="2020-05" db="EMBL/GenBank/DDBJ databases">
        <authorList>
            <person name="Kim H.-S."/>
            <person name="Proctor R.H."/>
            <person name="Brown D.W."/>
        </authorList>
    </citation>
    <scope>NUCLEOTIDE SEQUENCE</scope>
    <source>
        <strain evidence="2">NRRL 22465</strain>
    </source>
</reference>
<keyword evidence="1" id="KW-0472">Membrane</keyword>
<keyword evidence="3" id="KW-1185">Reference proteome</keyword>
<feature type="transmembrane region" description="Helical" evidence="1">
    <location>
        <begin position="34"/>
        <end position="55"/>
    </location>
</feature>
<reference evidence="2" key="1">
    <citation type="journal article" date="2020" name="BMC Genomics">
        <title>Correction to: Identification and distribution of gene clusters required for synthesis of sphingolipid metabolism inhibitors in diverse species of the filamentous fungus Fusarium.</title>
        <authorList>
            <person name="Kim H.S."/>
            <person name="Lohmar J.M."/>
            <person name="Busman M."/>
            <person name="Brown D.W."/>
            <person name="Naumann T.A."/>
            <person name="Divon H.H."/>
            <person name="Lysoe E."/>
            <person name="Uhlig S."/>
            <person name="Proctor R.H."/>
        </authorList>
    </citation>
    <scope>NUCLEOTIDE SEQUENCE</scope>
    <source>
        <strain evidence="2">NRRL 22465</strain>
    </source>
</reference>
<evidence type="ECO:0000313" key="2">
    <source>
        <dbReference type="EMBL" id="KAF4968047.1"/>
    </source>
</evidence>
<feature type="transmembrane region" description="Helical" evidence="1">
    <location>
        <begin position="130"/>
        <end position="153"/>
    </location>
</feature>